<dbReference type="Proteomes" id="UP000751190">
    <property type="component" value="Unassembled WGS sequence"/>
</dbReference>
<feature type="region of interest" description="Disordered" evidence="1">
    <location>
        <begin position="1"/>
        <end position="21"/>
    </location>
</feature>
<evidence type="ECO:0000256" key="1">
    <source>
        <dbReference type="SAM" id="MobiDB-lite"/>
    </source>
</evidence>
<evidence type="ECO:0000313" key="2">
    <source>
        <dbReference type="EMBL" id="KAG8469133.1"/>
    </source>
</evidence>
<comment type="caution">
    <text evidence="2">The sequence shown here is derived from an EMBL/GenBank/DDBJ whole genome shotgun (WGS) entry which is preliminary data.</text>
</comment>
<name>A0A8J6CIR6_DIALT</name>
<dbReference type="AlphaFoldDB" id="A0A8J6CIR6"/>
<feature type="compositionally biased region" description="Low complexity" evidence="1">
    <location>
        <begin position="8"/>
        <end position="21"/>
    </location>
</feature>
<evidence type="ECO:0000313" key="3">
    <source>
        <dbReference type="Proteomes" id="UP000751190"/>
    </source>
</evidence>
<protein>
    <submittedName>
        <fullName evidence="2">Uncharacterized protein</fullName>
    </submittedName>
</protein>
<accession>A0A8J6CIR6</accession>
<proteinExistence type="predicted"/>
<dbReference type="EMBL" id="JAGTXO010000003">
    <property type="protein sequence ID" value="KAG8469133.1"/>
    <property type="molecule type" value="Genomic_DNA"/>
</dbReference>
<organism evidence="2 3">
    <name type="scientific">Diacronema lutheri</name>
    <name type="common">Unicellular marine alga</name>
    <name type="synonym">Monochrysis lutheri</name>
    <dbReference type="NCBI Taxonomy" id="2081491"/>
    <lineage>
        <taxon>Eukaryota</taxon>
        <taxon>Haptista</taxon>
        <taxon>Haptophyta</taxon>
        <taxon>Pavlovophyceae</taxon>
        <taxon>Pavlovales</taxon>
        <taxon>Pavlovaceae</taxon>
        <taxon>Diacronema</taxon>
    </lineage>
</organism>
<reference evidence="2" key="1">
    <citation type="submission" date="2021-05" db="EMBL/GenBank/DDBJ databases">
        <title>The genome of the haptophyte Pavlova lutheri (Diacronema luteri, Pavlovales) - a model for lipid biosynthesis in eukaryotic algae.</title>
        <authorList>
            <person name="Hulatt C.J."/>
            <person name="Posewitz M.C."/>
        </authorList>
    </citation>
    <scope>NUCLEOTIDE SEQUENCE</scope>
    <source>
        <strain evidence="2">NIVA-4/92</strain>
    </source>
</reference>
<keyword evidence="3" id="KW-1185">Reference proteome</keyword>
<sequence>MERTSVNFAPSSVSSAARPRFAPAGEQAVLEELPPRVPRAGYETDPMSFAPSDLVPDDLQRHDRIGITYQSGAYRAENLARRMILNGQAVERFEPPPPPPGAGMVWDAEALAARSAFLVEKSELSRAFTEQATSREWTRIEQRLVRAKSALEAVAVLHEMRTFLTTDPLRTQIDARAALELLSRVKLPFERLVRNVWVEGPEVQYDRAKAHICSLLEAAIDARDAHEQHVRSGGSEPRREVEQLVHNLRLQWRARQATREVTREAARPKFAGMKYERERPTSVAASQRALLASFRSPA</sequence>
<gene>
    <name evidence="2" type="ORF">KFE25_007651</name>
</gene>
<dbReference type="OrthoDB" id="10425407at2759"/>